<evidence type="ECO:0000256" key="1">
    <source>
        <dbReference type="ARBA" id="ARBA00004141"/>
    </source>
</evidence>
<dbReference type="GO" id="GO:0004930">
    <property type="term" value="F:G protein-coupled receptor activity"/>
    <property type="evidence" value="ECO:0007669"/>
    <property type="project" value="UniProtKB-KW"/>
</dbReference>
<proteinExistence type="inferred from homology"/>
<evidence type="ECO:0000256" key="9">
    <source>
        <dbReference type="ARBA" id="ARBA00023224"/>
    </source>
</evidence>
<accession>A0A4W3HNC4</accession>
<evidence type="ECO:0000259" key="12">
    <source>
        <dbReference type="PROSITE" id="PS50262"/>
    </source>
</evidence>
<dbReference type="GO" id="GO:0005886">
    <property type="term" value="C:plasma membrane"/>
    <property type="evidence" value="ECO:0007669"/>
    <property type="project" value="TreeGrafter"/>
</dbReference>
<evidence type="ECO:0000313" key="14">
    <source>
        <dbReference type="Proteomes" id="UP000314986"/>
    </source>
</evidence>
<keyword evidence="2 11" id="KW-0812">Transmembrane</keyword>
<dbReference type="PROSITE" id="PS50262">
    <property type="entry name" value="G_PROTEIN_RECEP_F1_2"/>
    <property type="match status" value="1"/>
</dbReference>
<feature type="transmembrane region" description="Helical" evidence="11">
    <location>
        <begin position="306"/>
        <end position="330"/>
    </location>
</feature>
<evidence type="ECO:0000256" key="10">
    <source>
        <dbReference type="ARBA" id="ARBA00025736"/>
    </source>
</evidence>
<dbReference type="InterPro" id="IPR017452">
    <property type="entry name" value="GPCR_Rhodpsn_7TM"/>
</dbReference>
<reference evidence="13" key="5">
    <citation type="submission" date="2025-09" db="UniProtKB">
        <authorList>
            <consortium name="Ensembl"/>
        </authorList>
    </citation>
    <scope>IDENTIFICATION</scope>
</reference>
<dbReference type="InterPro" id="IPR000826">
    <property type="entry name" value="Formyl_rcpt-rel"/>
</dbReference>
<keyword evidence="9" id="KW-0807">Transducer</keyword>
<dbReference type="Pfam" id="PF00001">
    <property type="entry name" value="7tm_1"/>
    <property type="match status" value="1"/>
</dbReference>
<keyword evidence="3 11" id="KW-1133">Transmembrane helix</keyword>
<evidence type="ECO:0000256" key="8">
    <source>
        <dbReference type="ARBA" id="ARBA00023180"/>
    </source>
</evidence>
<evidence type="ECO:0000256" key="6">
    <source>
        <dbReference type="ARBA" id="ARBA00023157"/>
    </source>
</evidence>
<comment type="similarity">
    <text evidence="10">Belongs to the chemokine-like receptor (CMKLR) family.</text>
</comment>
<evidence type="ECO:0000256" key="11">
    <source>
        <dbReference type="SAM" id="Phobius"/>
    </source>
</evidence>
<feature type="domain" description="G-protein coupled receptors family 1 profile" evidence="12">
    <location>
        <begin position="112"/>
        <end position="368"/>
    </location>
</feature>
<dbReference type="FunCoup" id="A0A4W3HNC4">
    <property type="interactions" value="15"/>
</dbReference>
<dbReference type="SUPFAM" id="SSF81321">
    <property type="entry name" value="Family A G protein-coupled receptor-like"/>
    <property type="match status" value="1"/>
</dbReference>
<reference evidence="14" key="2">
    <citation type="journal article" date="2007" name="PLoS Biol.">
        <title>Survey sequencing and comparative analysis of the elephant shark (Callorhinchus milii) genome.</title>
        <authorList>
            <person name="Venkatesh B."/>
            <person name="Kirkness E.F."/>
            <person name="Loh Y.H."/>
            <person name="Halpern A.L."/>
            <person name="Lee A.P."/>
            <person name="Johnson J."/>
            <person name="Dandona N."/>
            <person name="Viswanathan L.D."/>
            <person name="Tay A."/>
            <person name="Venter J.C."/>
            <person name="Strausberg R.L."/>
            <person name="Brenner S."/>
        </authorList>
    </citation>
    <scope>NUCLEOTIDE SEQUENCE [LARGE SCALE GENOMIC DNA]</scope>
</reference>
<name>A0A4W3HNC4_CALMI</name>
<sequence>MQVVVVTVHSHMLLIFIFKAGDSPDLFSSAFPHFPPPSNQYNWSTMNPIDDELIDAYYEYPGSLDTDYFINYTEFDFAHDYEFNEFASHIEHSLDIFSIVIYIIAFLLGVPGNALVIWVTGFNLKKTVTTQWFLNLAIADLVFVLFLPLSVAYIALEYHWPFGIMLCKINSFVAILNMHSSILFLTVISVDRCICFAHPTWAYRIRSHSSATFLCLLVWAVSLVLSSPYLYFRDTVSFSFKINTTVCFSNYMKGSQDHDTAVARHTTQVLLRFFFGFLFPFITMVVCYSLLLVNMKRIRLVISNKLFPITIAVIIVFFVCWTPYHILSILEVVQHSSRSFHYFYVIRHGIPIASSLAFLNSCLNPILYIFIGHNVKTLLRKSLPDMLKHTFGQLEYSTFVDQSEAEIETEAAPMEQWVNEPLHHTDQGGSV</sequence>
<dbReference type="FunFam" id="1.20.1070.10:FF:000034">
    <property type="entry name" value="G-protein coupled receptor 1"/>
    <property type="match status" value="1"/>
</dbReference>
<evidence type="ECO:0000256" key="3">
    <source>
        <dbReference type="ARBA" id="ARBA00022989"/>
    </source>
</evidence>
<dbReference type="Proteomes" id="UP000314986">
    <property type="component" value="Unassembled WGS sequence"/>
</dbReference>
<feature type="transmembrane region" description="Helical" evidence="11">
    <location>
        <begin position="211"/>
        <end position="231"/>
    </location>
</feature>
<dbReference type="Gene3D" id="1.20.1070.10">
    <property type="entry name" value="Rhodopsin 7-helix transmembrane proteins"/>
    <property type="match status" value="1"/>
</dbReference>
<dbReference type="InParanoid" id="A0A4W3HNC4"/>
<dbReference type="GO" id="GO:0004875">
    <property type="term" value="F:complement receptor activity"/>
    <property type="evidence" value="ECO:0007669"/>
    <property type="project" value="TreeGrafter"/>
</dbReference>
<keyword evidence="7" id="KW-0675">Receptor</keyword>
<evidence type="ECO:0000256" key="7">
    <source>
        <dbReference type="ARBA" id="ARBA00023170"/>
    </source>
</evidence>
<keyword evidence="6" id="KW-1015">Disulfide bond</keyword>
<dbReference type="STRING" id="7868.ENSCMIP00000016765"/>
<comment type="subcellular location">
    <subcellularLocation>
        <location evidence="1">Membrane</location>
        <topology evidence="1">Multi-pass membrane protein</topology>
    </subcellularLocation>
</comment>
<feature type="transmembrane region" description="Helical" evidence="11">
    <location>
        <begin position="273"/>
        <end position="294"/>
    </location>
</feature>
<dbReference type="GO" id="GO:0006954">
    <property type="term" value="P:inflammatory response"/>
    <property type="evidence" value="ECO:0007669"/>
    <property type="project" value="TreeGrafter"/>
</dbReference>
<protein>
    <submittedName>
        <fullName evidence="13">Chemerin chemokine-like receptor 2</fullName>
    </submittedName>
</protein>
<feature type="transmembrane region" description="Helical" evidence="11">
    <location>
        <begin position="350"/>
        <end position="371"/>
    </location>
</feature>
<organism evidence="13 14">
    <name type="scientific">Callorhinchus milii</name>
    <name type="common">Ghost shark</name>
    <dbReference type="NCBI Taxonomy" id="7868"/>
    <lineage>
        <taxon>Eukaryota</taxon>
        <taxon>Metazoa</taxon>
        <taxon>Chordata</taxon>
        <taxon>Craniata</taxon>
        <taxon>Vertebrata</taxon>
        <taxon>Chondrichthyes</taxon>
        <taxon>Holocephali</taxon>
        <taxon>Chimaeriformes</taxon>
        <taxon>Callorhinchidae</taxon>
        <taxon>Callorhinchus</taxon>
    </lineage>
</organism>
<reference evidence="13" key="4">
    <citation type="submission" date="2025-08" db="UniProtKB">
        <authorList>
            <consortium name="Ensembl"/>
        </authorList>
    </citation>
    <scope>IDENTIFICATION</scope>
</reference>
<dbReference type="PANTHER" id="PTHR24225:SF74">
    <property type="entry name" value="CHEMOKINE-LIKE RECEPTOR 1"/>
    <property type="match status" value="1"/>
</dbReference>
<keyword evidence="4" id="KW-0297">G-protein coupled receptor</keyword>
<dbReference type="CDD" id="cd15119">
    <property type="entry name" value="7tmA_GPR1"/>
    <property type="match status" value="1"/>
</dbReference>
<dbReference type="PRINTS" id="PR00526">
    <property type="entry name" value="FMETLEUPHER"/>
</dbReference>
<dbReference type="InterPro" id="IPR000276">
    <property type="entry name" value="GPCR_Rhodpsn"/>
</dbReference>
<dbReference type="OMA" id="ISSKHFW"/>
<dbReference type="GeneTree" id="ENSGT00940000160642"/>
<feature type="transmembrane region" description="Helical" evidence="11">
    <location>
        <begin position="162"/>
        <end position="190"/>
    </location>
</feature>
<feature type="transmembrane region" description="Helical" evidence="11">
    <location>
        <begin position="132"/>
        <end position="156"/>
    </location>
</feature>
<reference evidence="14" key="3">
    <citation type="journal article" date="2014" name="Nature">
        <title>Elephant shark genome provides unique insights into gnathostome evolution.</title>
        <authorList>
            <consortium name="International Elephant Shark Genome Sequencing Consortium"/>
            <person name="Venkatesh B."/>
            <person name="Lee A.P."/>
            <person name="Ravi V."/>
            <person name="Maurya A.K."/>
            <person name="Lian M.M."/>
            <person name="Swann J.B."/>
            <person name="Ohta Y."/>
            <person name="Flajnik M.F."/>
            <person name="Sutoh Y."/>
            <person name="Kasahara M."/>
            <person name="Hoon S."/>
            <person name="Gangu V."/>
            <person name="Roy S.W."/>
            <person name="Irimia M."/>
            <person name="Korzh V."/>
            <person name="Kondrychyn I."/>
            <person name="Lim Z.W."/>
            <person name="Tay B.H."/>
            <person name="Tohari S."/>
            <person name="Kong K.W."/>
            <person name="Ho S."/>
            <person name="Lorente-Galdos B."/>
            <person name="Quilez J."/>
            <person name="Marques-Bonet T."/>
            <person name="Raney B.J."/>
            <person name="Ingham P.W."/>
            <person name="Tay A."/>
            <person name="Hillier L.W."/>
            <person name="Minx P."/>
            <person name="Boehm T."/>
            <person name="Wilson R.K."/>
            <person name="Brenner S."/>
            <person name="Warren W.C."/>
        </authorList>
    </citation>
    <scope>NUCLEOTIDE SEQUENCE [LARGE SCALE GENOMIC DNA]</scope>
</reference>
<dbReference type="PRINTS" id="PR00237">
    <property type="entry name" value="GPCRRHODOPSN"/>
</dbReference>
<dbReference type="PANTHER" id="PTHR24225">
    <property type="entry name" value="CHEMOTACTIC RECEPTOR"/>
    <property type="match status" value="1"/>
</dbReference>
<keyword evidence="14" id="KW-1185">Reference proteome</keyword>
<dbReference type="GO" id="GO:0007200">
    <property type="term" value="P:phospholipase C-activating G protein-coupled receptor signaling pathway"/>
    <property type="evidence" value="ECO:0007669"/>
    <property type="project" value="TreeGrafter"/>
</dbReference>
<evidence type="ECO:0000313" key="13">
    <source>
        <dbReference type="Ensembl" id="ENSCMIP00000016765.1"/>
    </source>
</evidence>
<reference evidence="14" key="1">
    <citation type="journal article" date="2006" name="Science">
        <title>Ancient noncoding elements conserved in the human genome.</title>
        <authorList>
            <person name="Venkatesh B."/>
            <person name="Kirkness E.F."/>
            <person name="Loh Y.H."/>
            <person name="Halpern A.L."/>
            <person name="Lee A.P."/>
            <person name="Johnson J."/>
            <person name="Dandona N."/>
            <person name="Viswanathan L.D."/>
            <person name="Tay A."/>
            <person name="Venter J.C."/>
            <person name="Strausberg R.L."/>
            <person name="Brenner S."/>
        </authorList>
    </citation>
    <scope>NUCLEOTIDE SEQUENCE [LARGE SCALE GENOMIC DNA]</scope>
</reference>
<evidence type="ECO:0000256" key="5">
    <source>
        <dbReference type="ARBA" id="ARBA00023136"/>
    </source>
</evidence>
<evidence type="ECO:0000256" key="2">
    <source>
        <dbReference type="ARBA" id="ARBA00022692"/>
    </source>
</evidence>
<dbReference type="AlphaFoldDB" id="A0A4W3HNC4"/>
<keyword evidence="5 11" id="KW-0472">Membrane</keyword>
<dbReference type="Ensembl" id="ENSCMIT00000017098.1">
    <property type="protein sequence ID" value="ENSCMIP00000016765.1"/>
    <property type="gene ID" value="ENSCMIG00000008047.1"/>
</dbReference>
<keyword evidence="8" id="KW-0325">Glycoprotein</keyword>
<feature type="transmembrane region" description="Helical" evidence="11">
    <location>
        <begin position="96"/>
        <end position="120"/>
    </location>
</feature>
<dbReference type="GO" id="GO:0007204">
    <property type="term" value="P:positive regulation of cytosolic calcium ion concentration"/>
    <property type="evidence" value="ECO:0007669"/>
    <property type="project" value="TreeGrafter"/>
</dbReference>
<evidence type="ECO:0000256" key="4">
    <source>
        <dbReference type="ARBA" id="ARBA00023040"/>
    </source>
</evidence>